<organism evidence="3 4">
    <name type="scientific">Sphenodon punctatus</name>
    <name type="common">Tuatara</name>
    <name type="synonym">Hatteria punctata</name>
    <dbReference type="NCBI Taxonomy" id="8508"/>
    <lineage>
        <taxon>Eukaryota</taxon>
        <taxon>Metazoa</taxon>
        <taxon>Chordata</taxon>
        <taxon>Craniata</taxon>
        <taxon>Vertebrata</taxon>
        <taxon>Euteleostomi</taxon>
        <taxon>Lepidosauria</taxon>
        <taxon>Sphenodontia</taxon>
        <taxon>Sphenodontidae</taxon>
        <taxon>Sphenodon</taxon>
    </lineage>
</organism>
<dbReference type="Proteomes" id="UP000694392">
    <property type="component" value="Unplaced"/>
</dbReference>
<reference evidence="3" key="1">
    <citation type="submission" date="2025-08" db="UniProtKB">
        <authorList>
            <consortium name="Ensembl"/>
        </authorList>
    </citation>
    <scope>IDENTIFICATION</scope>
</reference>
<dbReference type="Gene3D" id="1.10.10.250">
    <property type="entry name" value="Ribosomal protein L11, C-terminal domain"/>
    <property type="match status" value="1"/>
</dbReference>
<proteinExistence type="predicted"/>
<dbReference type="SUPFAM" id="SSF46906">
    <property type="entry name" value="Ribosomal protein L11, C-terminal domain"/>
    <property type="match status" value="1"/>
</dbReference>
<feature type="compositionally biased region" description="Pro residues" evidence="1">
    <location>
        <begin position="15"/>
        <end position="28"/>
    </location>
</feature>
<feature type="region of interest" description="Disordered" evidence="1">
    <location>
        <begin position="1"/>
        <end position="157"/>
    </location>
</feature>
<dbReference type="InterPro" id="IPR020783">
    <property type="entry name" value="Ribosomal_uL11_C"/>
</dbReference>
<evidence type="ECO:0000313" key="3">
    <source>
        <dbReference type="Ensembl" id="ENSSPUP00000010331.1"/>
    </source>
</evidence>
<accession>A0A8D0GRV9</accession>
<feature type="compositionally biased region" description="Low complexity" evidence="1">
    <location>
        <begin position="75"/>
        <end position="105"/>
    </location>
</feature>
<feature type="domain" description="Large ribosomal subunit protein uL11 C-terminal" evidence="2">
    <location>
        <begin position="157"/>
        <end position="209"/>
    </location>
</feature>
<evidence type="ECO:0000259" key="2">
    <source>
        <dbReference type="Pfam" id="PF00298"/>
    </source>
</evidence>
<name>A0A8D0GRV9_SPHPU</name>
<dbReference type="Pfam" id="PF00298">
    <property type="entry name" value="Ribosomal_L11"/>
    <property type="match status" value="1"/>
</dbReference>
<dbReference type="GO" id="GO:0003735">
    <property type="term" value="F:structural constituent of ribosome"/>
    <property type="evidence" value="ECO:0007669"/>
    <property type="project" value="InterPro"/>
</dbReference>
<dbReference type="GO" id="GO:0006412">
    <property type="term" value="P:translation"/>
    <property type="evidence" value="ECO:0007669"/>
    <property type="project" value="InterPro"/>
</dbReference>
<dbReference type="InterPro" id="IPR036769">
    <property type="entry name" value="Ribosomal_uL11_C_sf"/>
</dbReference>
<protein>
    <recommendedName>
        <fullName evidence="2">Large ribosomal subunit protein uL11 C-terminal domain-containing protein</fullName>
    </recommendedName>
</protein>
<dbReference type="GO" id="GO:0005840">
    <property type="term" value="C:ribosome"/>
    <property type="evidence" value="ECO:0007669"/>
    <property type="project" value="InterPro"/>
</dbReference>
<sequence length="247" mass="26075">MIQHGCAQGLRPELTEPPPLSELPPPALSPASLRCPPPSGEDPRGQGFLSAPIPSPLRPLPRELRPLGPPPPPQAGLSVPLSSHPAGPAPLTLLAASGRSPLSRGIPPPPPRSGLTRHVQDRPRCQVGEEGVSRECHPDHHPGGAGRPGAPLGARPRAGHEVAGMVTLKQLYEIAQVKVQDPGFVVRDTSLEQLVRSLIGTARSLGIEVVRELNAEEYAVFLKEREEELAAAAEAREAEAAAQAKKK</sequence>
<dbReference type="Ensembl" id="ENSSPUT00000011023.1">
    <property type="protein sequence ID" value="ENSSPUP00000010331.1"/>
    <property type="gene ID" value="ENSSPUG00000007990.1"/>
</dbReference>
<feature type="compositionally biased region" description="Basic and acidic residues" evidence="1">
    <location>
        <begin position="131"/>
        <end position="142"/>
    </location>
</feature>
<reference evidence="3" key="2">
    <citation type="submission" date="2025-09" db="UniProtKB">
        <authorList>
            <consortium name="Ensembl"/>
        </authorList>
    </citation>
    <scope>IDENTIFICATION</scope>
</reference>
<evidence type="ECO:0000256" key="1">
    <source>
        <dbReference type="SAM" id="MobiDB-lite"/>
    </source>
</evidence>
<keyword evidence="4" id="KW-1185">Reference proteome</keyword>
<evidence type="ECO:0000313" key="4">
    <source>
        <dbReference type="Proteomes" id="UP000694392"/>
    </source>
</evidence>
<dbReference type="AlphaFoldDB" id="A0A8D0GRV9"/>